<keyword evidence="3" id="KW-0862">Zinc</keyword>
<dbReference type="Pfam" id="PF25973">
    <property type="entry name" value="BSH_CzcB"/>
    <property type="match status" value="1"/>
</dbReference>
<dbReference type="GO" id="GO:0060003">
    <property type="term" value="P:copper ion export"/>
    <property type="evidence" value="ECO:0007669"/>
    <property type="project" value="TreeGrafter"/>
</dbReference>
<dbReference type="InterPro" id="IPR058647">
    <property type="entry name" value="BSH_CzcB-like"/>
</dbReference>
<dbReference type="Gene3D" id="2.40.30.170">
    <property type="match status" value="1"/>
</dbReference>
<proteinExistence type="inferred from homology"/>
<comment type="similarity">
    <text evidence="1">Belongs to the membrane fusion protein (MFP) (TC 8.A.1) family.</text>
</comment>
<keyword evidence="4" id="KW-0105">Cadmium resistance</keyword>
<dbReference type="Gene3D" id="1.10.287.470">
    <property type="entry name" value="Helix hairpin bin"/>
    <property type="match status" value="1"/>
</dbReference>
<keyword evidence="11" id="KW-1185">Reference proteome</keyword>
<reference evidence="10 11" key="1">
    <citation type="journal article" date="2017" name="Arch. Microbiol.">
        <title>Mariprofundus micogutta sp. nov., a novel iron-oxidizing zetaproteobacterium isolated from a deep-sea hydrothermal field at the Bayonnaise knoll of the Izu-Ogasawara arc, and a description of Mariprofundales ord. nov. and Zetaproteobacteria classis nov.</title>
        <authorList>
            <person name="Makita H."/>
            <person name="Tanaka E."/>
            <person name="Mitsunobu S."/>
            <person name="Miyazaki M."/>
            <person name="Nunoura T."/>
            <person name="Uematsu K."/>
            <person name="Takaki Y."/>
            <person name="Nishi S."/>
            <person name="Shimamura S."/>
            <person name="Takai K."/>
        </authorList>
    </citation>
    <scope>NUCLEOTIDE SEQUENCE [LARGE SCALE GENOMIC DNA]</scope>
    <source>
        <strain evidence="10 11">ET2</strain>
    </source>
</reference>
<evidence type="ECO:0000313" key="10">
    <source>
        <dbReference type="EMBL" id="GAV20655.1"/>
    </source>
</evidence>
<dbReference type="NCBIfam" id="TIGR01730">
    <property type="entry name" value="RND_mfp"/>
    <property type="match status" value="1"/>
</dbReference>
<feature type="domain" description="CzcB-like barrel-sandwich hybrid" evidence="8">
    <location>
        <begin position="79"/>
        <end position="228"/>
    </location>
</feature>
<dbReference type="STRING" id="1921010.MMIC_P1627"/>
<gene>
    <name evidence="10" type="ORF">MMIC_P1627</name>
</gene>
<evidence type="ECO:0000256" key="3">
    <source>
        <dbReference type="ARBA" id="ARBA00022833"/>
    </source>
</evidence>
<name>A0A1L8CP05_9PROT</name>
<keyword evidence="2" id="KW-0813">Transport</keyword>
<dbReference type="GO" id="GO:0030313">
    <property type="term" value="C:cell envelope"/>
    <property type="evidence" value="ECO:0007669"/>
    <property type="project" value="TreeGrafter"/>
</dbReference>
<accession>A0A1L8CP05</accession>
<dbReference type="Gene3D" id="2.40.420.20">
    <property type="match status" value="1"/>
</dbReference>
<keyword evidence="6" id="KW-0732">Signal</keyword>
<dbReference type="InterPro" id="IPR058649">
    <property type="entry name" value="CzcB_C"/>
</dbReference>
<dbReference type="OrthoDB" id="5290559at2"/>
<dbReference type="PANTHER" id="PTHR30097">
    <property type="entry name" value="CATION EFFLUX SYSTEM PROTEIN CUSB"/>
    <property type="match status" value="1"/>
</dbReference>
<comment type="caution">
    <text evidence="10">The sequence shown here is derived from an EMBL/GenBank/DDBJ whole genome shotgun (WGS) entry which is preliminary data.</text>
</comment>
<dbReference type="Pfam" id="PF25954">
    <property type="entry name" value="Beta-barrel_RND_2"/>
    <property type="match status" value="1"/>
</dbReference>
<evidence type="ECO:0000313" key="11">
    <source>
        <dbReference type="Proteomes" id="UP000231632"/>
    </source>
</evidence>
<dbReference type="AlphaFoldDB" id="A0A1L8CP05"/>
<dbReference type="Pfam" id="PF25975">
    <property type="entry name" value="CzcB_C"/>
    <property type="match status" value="1"/>
</dbReference>
<organism evidence="10 11">
    <name type="scientific">Mariprofundus micogutta</name>
    <dbReference type="NCBI Taxonomy" id="1921010"/>
    <lineage>
        <taxon>Bacteria</taxon>
        <taxon>Pseudomonadati</taxon>
        <taxon>Pseudomonadota</taxon>
        <taxon>Candidatius Mariprofundia</taxon>
        <taxon>Mariprofundales</taxon>
        <taxon>Mariprofundaceae</taxon>
        <taxon>Mariprofundus</taxon>
    </lineage>
</organism>
<sequence>MKTLIALIIALTVFMSVPVFAGDHEEAEHTNESHEENGSLESTIAQIKQAGLETEVIRFRQRSQVISAPGSVAFNAYKLADITTLVDGAIHTRHVHLDEDVKKGQELVTLTSSALAQAEAEYLRAEAEHSKSKLELKRVEGLVNEKIVSQARLQQTQSTYQAAHANLTASKATLFAYGMNKRGINNLIKATQYGQLTLYAPSSGTIVADDFRIGQHIAAGTRLMQIVDESTVWIEVKLSQAQMSGIKIGHSAVVSTKNSKTKHEGKVINIHHRLDQTTRTIGVRLEVQNPEDALHPGMFVQAEIEAGSDEEALLLPVQAIQRYEGDKIIFIEEKPGHYELREVRVGKTRMGLVPILEGLKEGESVVVKGAFALTSELAKSGFDAD</sequence>
<evidence type="ECO:0000256" key="4">
    <source>
        <dbReference type="ARBA" id="ARBA00043263"/>
    </source>
</evidence>
<dbReference type="RefSeq" id="WP_083530523.1">
    <property type="nucleotide sequence ID" value="NZ_BDFD01000013.1"/>
</dbReference>
<dbReference type="SUPFAM" id="SSF111369">
    <property type="entry name" value="HlyD-like secretion proteins"/>
    <property type="match status" value="1"/>
</dbReference>
<feature type="chain" id="PRO_5012159817" evidence="6">
    <location>
        <begin position="22"/>
        <end position="385"/>
    </location>
</feature>
<evidence type="ECO:0000256" key="2">
    <source>
        <dbReference type="ARBA" id="ARBA00022448"/>
    </source>
</evidence>
<feature type="domain" description="CzcB-like C-terminal circularly permuted SH3-like" evidence="9">
    <location>
        <begin position="315"/>
        <end position="373"/>
    </location>
</feature>
<evidence type="ECO:0000256" key="5">
    <source>
        <dbReference type="ARBA" id="ARBA00058766"/>
    </source>
</evidence>
<feature type="signal peptide" evidence="6">
    <location>
        <begin position="1"/>
        <end position="21"/>
    </location>
</feature>
<dbReference type="InterPro" id="IPR051909">
    <property type="entry name" value="MFP_Cation_Efflux"/>
</dbReference>
<feature type="domain" description="CusB-like beta-barrel" evidence="7">
    <location>
        <begin position="231"/>
        <end position="306"/>
    </location>
</feature>
<evidence type="ECO:0000259" key="8">
    <source>
        <dbReference type="Pfam" id="PF25973"/>
    </source>
</evidence>
<evidence type="ECO:0000259" key="7">
    <source>
        <dbReference type="Pfam" id="PF25954"/>
    </source>
</evidence>
<evidence type="ECO:0000259" key="9">
    <source>
        <dbReference type="Pfam" id="PF25975"/>
    </source>
</evidence>
<protein>
    <submittedName>
        <fullName evidence="10">Membrane fusion protein, cobalt-zinc-cadmium efflux system</fullName>
    </submittedName>
</protein>
<dbReference type="GO" id="GO:0046686">
    <property type="term" value="P:response to cadmium ion"/>
    <property type="evidence" value="ECO:0007669"/>
    <property type="project" value="UniProtKB-KW"/>
</dbReference>
<dbReference type="InterPro" id="IPR006143">
    <property type="entry name" value="RND_pump_MFP"/>
</dbReference>
<dbReference type="Proteomes" id="UP000231632">
    <property type="component" value="Unassembled WGS sequence"/>
</dbReference>
<dbReference type="FunFam" id="2.40.420.20:FF:000006">
    <property type="entry name" value="RND family efflux transporter MFP subunit"/>
    <property type="match status" value="1"/>
</dbReference>
<dbReference type="GO" id="GO:0015679">
    <property type="term" value="P:plasma membrane copper ion transport"/>
    <property type="evidence" value="ECO:0007669"/>
    <property type="project" value="TreeGrafter"/>
</dbReference>
<dbReference type="EMBL" id="BDFD01000013">
    <property type="protein sequence ID" value="GAV20655.1"/>
    <property type="molecule type" value="Genomic_DNA"/>
</dbReference>
<dbReference type="GO" id="GO:0016020">
    <property type="term" value="C:membrane"/>
    <property type="evidence" value="ECO:0007669"/>
    <property type="project" value="InterPro"/>
</dbReference>
<dbReference type="FunFam" id="2.40.30.170:FF:000010">
    <property type="entry name" value="Efflux RND transporter periplasmic adaptor subunit"/>
    <property type="match status" value="1"/>
</dbReference>
<dbReference type="InterPro" id="IPR058792">
    <property type="entry name" value="Beta-barrel_RND_2"/>
</dbReference>
<evidence type="ECO:0000256" key="1">
    <source>
        <dbReference type="ARBA" id="ARBA00009477"/>
    </source>
</evidence>
<comment type="function">
    <text evidence="5">CzcA and CzcB together would act in zinc efflux nearly as effectively as the complete czc efflux system (CzcABC). The CzcB protein is thought to funnel zinc cations to the CzcA transport protein.</text>
</comment>
<dbReference type="GO" id="GO:0022857">
    <property type="term" value="F:transmembrane transporter activity"/>
    <property type="evidence" value="ECO:0007669"/>
    <property type="project" value="InterPro"/>
</dbReference>
<dbReference type="PANTHER" id="PTHR30097:SF4">
    <property type="entry name" value="SLR6042 PROTEIN"/>
    <property type="match status" value="1"/>
</dbReference>
<evidence type="ECO:0000256" key="6">
    <source>
        <dbReference type="SAM" id="SignalP"/>
    </source>
</evidence>